<keyword evidence="3" id="KW-1185">Reference proteome</keyword>
<organism evidence="2 3">
    <name type="scientific">Mycena metata</name>
    <dbReference type="NCBI Taxonomy" id="1033252"/>
    <lineage>
        <taxon>Eukaryota</taxon>
        <taxon>Fungi</taxon>
        <taxon>Dikarya</taxon>
        <taxon>Basidiomycota</taxon>
        <taxon>Agaricomycotina</taxon>
        <taxon>Agaricomycetes</taxon>
        <taxon>Agaricomycetidae</taxon>
        <taxon>Agaricales</taxon>
        <taxon>Marasmiineae</taxon>
        <taxon>Mycenaceae</taxon>
        <taxon>Mycena</taxon>
    </lineage>
</organism>
<comment type="caution">
    <text evidence="2">The sequence shown here is derived from an EMBL/GenBank/DDBJ whole genome shotgun (WGS) entry which is preliminary data.</text>
</comment>
<gene>
    <name evidence="2" type="ORF">B0H16DRAFT_1474815</name>
</gene>
<proteinExistence type="predicted"/>
<sequence length="185" mass="20449">MTEGNFGQFLSIEVVLEVQGKLSAFFEPCSKGEPLSAIHGCRSGVPLSHHNDQATSPARSYRSCSPSSDPSDSTDDYERTEAEKQRAHHILVNHDSDDNDDEQDDLEFAHNDVAMETFEEEEGAGSKRGEGGVESQVGRGQIQGACRPAETVHWNAAVKSTRNERLNERSEYNSTKHSNQTQNQI</sequence>
<dbReference type="Proteomes" id="UP001215598">
    <property type="component" value="Unassembled WGS sequence"/>
</dbReference>
<feature type="compositionally biased region" description="Basic and acidic residues" evidence="1">
    <location>
        <begin position="161"/>
        <end position="171"/>
    </location>
</feature>
<evidence type="ECO:0000313" key="3">
    <source>
        <dbReference type="Proteomes" id="UP001215598"/>
    </source>
</evidence>
<feature type="region of interest" description="Disordered" evidence="1">
    <location>
        <begin position="49"/>
        <end position="106"/>
    </location>
</feature>
<evidence type="ECO:0000313" key="2">
    <source>
        <dbReference type="EMBL" id="KAJ7719674.1"/>
    </source>
</evidence>
<feature type="compositionally biased region" description="Acidic residues" evidence="1">
    <location>
        <begin position="97"/>
        <end position="106"/>
    </location>
</feature>
<dbReference type="EMBL" id="JARKIB010000249">
    <property type="protein sequence ID" value="KAJ7719674.1"/>
    <property type="molecule type" value="Genomic_DNA"/>
</dbReference>
<protein>
    <submittedName>
        <fullName evidence="2">Uncharacterized protein</fullName>
    </submittedName>
</protein>
<accession>A0AAD7MIX4</accession>
<reference evidence="2" key="1">
    <citation type="submission" date="2023-03" db="EMBL/GenBank/DDBJ databases">
        <title>Massive genome expansion in bonnet fungi (Mycena s.s.) driven by repeated elements and novel gene families across ecological guilds.</title>
        <authorList>
            <consortium name="Lawrence Berkeley National Laboratory"/>
            <person name="Harder C.B."/>
            <person name="Miyauchi S."/>
            <person name="Viragh M."/>
            <person name="Kuo A."/>
            <person name="Thoen E."/>
            <person name="Andreopoulos B."/>
            <person name="Lu D."/>
            <person name="Skrede I."/>
            <person name="Drula E."/>
            <person name="Henrissat B."/>
            <person name="Morin E."/>
            <person name="Kohler A."/>
            <person name="Barry K."/>
            <person name="LaButti K."/>
            <person name="Morin E."/>
            <person name="Salamov A."/>
            <person name="Lipzen A."/>
            <person name="Mereny Z."/>
            <person name="Hegedus B."/>
            <person name="Baldrian P."/>
            <person name="Stursova M."/>
            <person name="Weitz H."/>
            <person name="Taylor A."/>
            <person name="Grigoriev I.V."/>
            <person name="Nagy L.G."/>
            <person name="Martin F."/>
            <person name="Kauserud H."/>
        </authorList>
    </citation>
    <scope>NUCLEOTIDE SEQUENCE</scope>
    <source>
        <strain evidence="2">CBHHK182m</strain>
    </source>
</reference>
<dbReference type="AlphaFoldDB" id="A0AAD7MIX4"/>
<name>A0AAD7MIX4_9AGAR</name>
<evidence type="ECO:0000256" key="1">
    <source>
        <dbReference type="SAM" id="MobiDB-lite"/>
    </source>
</evidence>
<feature type="region of interest" description="Disordered" evidence="1">
    <location>
        <begin position="118"/>
        <end position="185"/>
    </location>
</feature>
<feature type="compositionally biased region" description="Low complexity" evidence="1">
    <location>
        <begin position="56"/>
        <end position="71"/>
    </location>
</feature>
<feature type="compositionally biased region" description="Polar residues" evidence="1">
    <location>
        <begin position="172"/>
        <end position="185"/>
    </location>
</feature>
<feature type="compositionally biased region" description="Basic and acidic residues" evidence="1">
    <location>
        <begin position="76"/>
        <end position="85"/>
    </location>
</feature>